<dbReference type="PANTHER" id="PTHR11848:SF78">
    <property type="entry name" value="GROWTH_DIFFERENTIATION FACTOR 15"/>
    <property type="match status" value="1"/>
</dbReference>
<evidence type="ECO:0000256" key="8">
    <source>
        <dbReference type="SAM" id="SignalP"/>
    </source>
</evidence>
<dbReference type="PROSITE" id="PS00250">
    <property type="entry name" value="TGF_BETA_1"/>
    <property type="match status" value="1"/>
</dbReference>
<reference evidence="10" key="2">
    <citation type="submission" date="2025-09" db="UniProtKB">
        <authorList>
            <consortium name="Ensembl"/>
        </authorList>
    </citation>
    <scope>IDENTIFICATION</scope>
</reference>
<organism evidence="10 11">
    <name type="scientific">Cyanistes caeruleus</name>
    <name type="common">Eurasian blue tit</name>
    <name type="synonym">Parus caeruleus</name>
    <dbReference type="NCBI Taxonomy" id="156563"/>
    <lineage>
        <taxon>Eukaryota</taxon>
        <taxon>Metazoa</taxon>
        <taxon>Chordata</taxon>
        <taxon>Craniata</taxon>
        <taxon>Vertebrata</taxon>
        <taxon>Euteleostomi</taxon>
        <taxon>Archelosauria</taxon>
        <taxon>Archosauria</taxon>
        <taxon>Dinosauria</taxon>
        <taxon>Saurischia</taxon>
        <taxon>Theropoda</taxon>
        <taxon>Coelurosauria</taxon>
        <taxon>Aves</taxon>
        <taxon>Neognathae</taxon>
        <taxon>Neoaves</taxon>
        <taxon>Telluraves</taxon>
        <taxon>Australaves</taxon>
        <taxon>Passeriformes</taxon>
        <taxon>Paridae</taxon>
        <taxon>Cyanistes</taxon>
    </lineage>
</organism>
<dbReference type="GO" id="GO:0008083">
    <property type="term" value="F:growth factor activity"/>
    <property type="evidence" value="ECO:0007669"/>
    <property type="project" value="UniProtKB-KW"/>
</dbReference>
<dbReference type="InterPro" id="IPR015615">
    <property type="entry name" value="TGF-beta-rel"/>
</dbReference>
<keyword evidence="3" id="KW-0964">Secreted</keyword>
<evidence type="ECO:0000256" key="1">
    <source>
        <dbReference type="ARBA" id="ARBA00004613"/>
    </source>
</evidence>
<evidence type="ECO:0000313" key="10">
    <source>
        <dbReference type="Ensembl" id="ENSCCEP00000004905.1"/>
    </source>
</evidence>
<evidence type="ECO:0000313" key="11">
    <source>
        <dbReference type="Proteomes" id="UP000694410"/>
    </source>
</evidence>
<evidence type="ECO:0000256" key="5">
    <source>
        <dbReference type="ARBA" id="ARBA00023157"/>
    </source>
</evidence>
<dbReference type="Proteomes" id="UP000694410">
    <property type="component" value="Unplaced"/>
</dbReference>
<dbReference type="GO" id="GO:0005125">
    <property type="term" value="F:cytokine activity"/>
    <property type="evidence" value="ECO:0007669"/>
    <property type="project" value="TreeGrafter"/>
</dbReference>
<dbReference type="Ensembl" id="ENSCCET00000008101.1">
    <property type="protein sequence ID" value="ENSCCEP00000004905.1"/>
    <property type="gene ID" value="ENSCCEG00000005387.1"/>
</dbReference>
<feature type="signal peptide" evidence="8">
    <location>
        <begin position="1"/>
        <end position="26"/>
    </location>
</feature>
<dbReference type="GO" id="GO:0005615">
    <property type="term" value="C:extracellular space"/>
    <property type="evidence" value="ECO:0007669"/>
    <property type="project" value="TreeGrafter"/>
</dbReference>
<keyword evidence="8" id="KW-0732">Signal</keyword>
<dbReference type="Pfam" id="PF00688">
    <property type="entry name" value="TGFb_propeptide"/>
    <property type="match status" value="1"/>
</dbReference>
<gene>
    <name evidence="10" type="primary">GDF15</name>
</gene>
<dbReference type="InterPro" id="IPR029034">
    <property type="entry name" value="Cystine-knot_cytokine"/>
</dbReference>
<evidence type="ECO:0000256" key="2">
    <source>
        <dbReference type="ARBA" id="ARBA00006656"/>
    </source>
</evidence>
<evidence type="ECO:0000256" key="4">
    <source>
        <dbReference type="ARBA" id="ARBA00023030"/>
    </source>
</evidence>
<dbReference type="SUPFAM" id="SSF57501">
    <property type="entry name" value="Cystine-knot cytokines"/>
    <property type="match status" value="1"/>
</dbReference>
<dbReference type="InterPro" id="IPR017948">
    <property type="entry name" value="TGFb_CS"/>
</dbReference>
<feature type="region of interest" description="Disordered" evidence="7">
    <location>
        <begin position="111"/>
        <end position="136"/>
    </location>
</feature>
<proteinExistence type="inferred from homology"/>
<protein>
    <submittedName>
        <fullName evidence="10">Growth differentiation factor 15</fullName>
    </submittedName>
</protein>
<dbReference type="InterPro" id="IPR001111">
    <property type="entry name" value="TGF-b_propeptide"/>
</dbReference>
<dbReference type="InterPro" id="IPR001839">
    <property type="entry name" value="TGF-b_C"/>
</dbReference>
<name>A0A8C0UC87_CYACU</name>
<comment type="subcellular location">
    <subcellularLocation>
        <location evidence="1">Secreted</location>
    </subcellularLocation>
</comment>
<dbReference type="PROSITE" id="PS51362">
    <property type="entry name" value="TGF_BETA_2"/>
    <property type="match status" value="1"/>
</dbReference>
<keyword evidence="5" id="KW-1015">Disulfide bond</keyword>
<sequence length="372" mass="41602">MLRPAMPSGAALTCLQLLLLLSAVDSRPHTRHQDRFQLEAVKKEILERLGMSAPPVPRRPLDQESIQRAQRLYQLKVAELAGNRSREGEEEEEAVSGTRRLHRLTPTLLRWLDTPEGHQDPEGHRDSPGHREPRGPHRYHLLLSRTADFHRQLRVLQAELKLFKQPLSPPGASVPPRVTIYTLRGAEGTPQLLLSRELDRDSRSLELTGAIQPWLAGPEATLRLRLDFSADVSAALDTSGGETLVLEVETQEKPARAARRARGLEEECGKSDGRCCLKSLKVSFQDIGWSDWVIAPSSYHMRFCEGSCPHNYKPASMHAQIKSRVHSLSKATPPPCCVPAGYDPMVLMHLDSEGRLVSSLFEDMLVTRCHCA</sequence>
<evidence type="ECO:0000256" key="3">
    <source>
        <dbReference type="ARBA" id="ARBA00022525"/>
    </source>
</evidence>
<accession>A0A8C0UC87</accession>
<evidence type="ECO:0000259" key="9">
    <source>
        <dbReference type="PROSITE" id="PS51362"/>
    </source>
</evidence>
<evidence type="ECO:0000256" key="6">
    <source>
        <dbReference type="RuleBase" id="RU000354"/>
    </source>
</evidence>
<evidence type="ECO:0000256" key="7">
    <source>
        <dbReference type="SAM" id="MobiDB-lite"/>
    </source>
</evidence>
<keyword evidence="4 6" id="KW-0339">Growth factor</keyword>
<dbReference type="AlphaFoldDB" id="A0A8C0UC87"/>
<feature type="domain" description="TGF-beta family profile" evidence="9">
    <location>
        <begin position="259"/>
        <end position="372"/>
    </location>
</feature>
<dbReference type="Pfam" id="PF00019">
    <property type="entry name" value="TGF_beta"/>
    <property type="match status" value="1"/>
</dbReference>
<feature type="compositionally biased region" description="Basic and acidic residues" evidence="7">
    <location>
        <begin position="113"/>
        <end position="135"/>
    </location>
</feature>
<dbReference type="SMART" id="SM00204">
    <property type="entry name" value="TGFB"/>
    <property type="match status" value="1"/>
</dbReference>
<dbReference type="PANTHER" id="PTHR11848">
    <property type="entry name" value="TGF-BETA FAMILY"/>
    <property type="match status" value="1"/>
</dbReference>
<dbReference type="Gene3D" id="2.10.90.10">
    <property type="entry name" value="Cystine-knot cytokines"/>
    <property type="match status" value="1"/>
</dbReference>
<feature type="chain" id="PRO_5034622050" evidence="8">
    <location>
        <begin position="27"/>
        <end position="372"/>
    </location>
</feature>
<dbReference type="CDD" id="cd19376">
    <property type="entry name" value="TGF_beta_GDF15"/>
    <property type="match status" value="1"/>
</dbReference>
<dbReference type="Gene3D" id="2.60.120.970">
    <property type="match status" value="1"/>
</dbReference>
<comment type="similarity">
    <text evidence="2 6">Belongs to the TGF-beta family.</text>
</comment>
<keyword evidence="11" id="KW-1185">Reference proteome</keyword>
<reference evidence="10" key="1">
    <citation type="submission" date="2025-08" db="UniProtKB">
        <authorList>
            <consortium name="Ensembl"/>
        </authorList>
    </citation>
    <scope>IDENTIFICATION</scope>
</reference>